<proteinExistence type="predicted"/>
<reference evidence="1" key="1">
    <citation type="journal article" date="2020" name="Nature">
        <title>Giant virus diversity and host interactions through global metagenomics.</title>
        <authorList>
            <person name="Schulz F."/>
            <person name="Roux S."/>
            <person name="Paez-Espino D."/>
            <person name="Jungbluth S."/>
            <person name="Walsh D.A."/>
            <person name="Denef V.J."/>
            <person name="McMahon K.D."/>
            <person name="Konstantinidis K.T."/>
            <person name="Eloe-Fadrosh E.A."/>
            <person name="Kyrpides N.C."/>
            <person name="Woyke T."/>
        </authorList>
    </citation>
    <scope>NUCLEOTIDE SEQUENCE</scope>
    <source>
        <strain evidence="1">GVMAG-M-3300019093-7</strain>
    </source>
</reference>
<organism evidence="1">
    <name type="scientific">viral metagenome</name>
    <dbReference type="NCBI Taxonomy" id="1070528"/>
    <lineage>
        <taxon>unclassified sequences</taxon>
        <taxon>metagenomes</taxon>
        <taxon>organismal metagenomes</taxon>
    </lineage>
</organism>
<dbReference type="EMBL" id="MN739262">
    <property type="protein sequence ID" value="QHS96031.1"/>
    <property type="molecule type" value="Genomic_DNA"/>
</dbReference>
<protein>
    <submittedName>
        <fullName evidence="1">Uncharacterized protein</fullName>
    </submittedName>
</protein>
<accession>A0A6C0BW85</accession>
<name>A0A6C0BW85_9ZZZZ</name>
<sequence length="51" mass="6111">MKNSGELYALKWPKKQRFHHESLGFSKMDIPKMSIFTFSDFLLLKFGNFRI</sequence>
<evidence type="ECO:0000313" key="1">
    <source>
        <dbReference type="EMBL" id="QHS96031.1"/>
    </source>
</evidence>
<dbReference type="AlphaFoldDB" id="A0A6C0BW85"/>